<proteinExistence type="predicted"/>
<accession>A0AAJ1N3F0</accession>
<dbReference type="AlphaFoldDB" id="A0AAJ1N3F0"/>
<comment type="caution">
    <text evidence="2">The sequence shown here is derived from an EMBL/GenBank/DDBJ whole genome shotgun (WGS) entry which is preliminary data.</text>
</comment>
<organism evidence="2 3">
    <name type="scientific">Providencia stuartii</name>
    <dbReference type="NCBI Taxonomy" id="588"/>
    <lineage>
        <taxon>Bacteria</taxon>
        <taxon>Pseudomonadati</taxon>
        <taxon>Pseudomonadota</taxon>
        <taxon>Gammaproteobacteria</taxon>
        <taxon>Enterobacterales</taxon>
        <taxon>Morganellaceae</taxon>
        <taxon>Providencia</taxon>
    </lineage>
</organism>
<evidence type="ECO:0000259" key="1">
    <source>
        <dbReference type="Pfam" id="PF01755"/>
    </source>
</evidence>
<dbReference type="InterPro" id="IPR002654">
    <property type="entry name" value="Glyco_trans_25"/>
</dbReference>
<reference evidence="2 3" key="1">
    <citation type="submission" date="2023-03" db="EMBL/GenBank/DDBJ databases">
        <title>WGS of NDM-producing Providencia thailandensis from Ukrainian patients.</title>
        <authorList>
            <person name="Zabicka D."/>
            <person name="Izdebski R."/>
            <person name="Urbanowicz P."/>
            <person name="Biedrzycka M."/>
            <person name="Guzek A."/>
            <person name="Gniadkowski M."/>
        </authorList>
    </citation>
    <scope>NUCLEOTIDE SEQUENCE [LARGE SCALE GENOMIC DNA]</scope>
    <source>
        <strain evidence="2 3">8015-22</strain>
    </source>
</reference>
<dbReference type="Proteomes" id="UP001163056">
    <property type="component" value="Unassembled WGS sequence"/>
</dbReference>
<gene>
    <name evidence="2" type="ORF">PZS58_15205</name>
</gene>
<dbReference type="CDD" id="cd06532">
    <property type="entry name" value="Glyco_transf_25"/>
    <property type="match status" value="1"/>
</dbReference>
<dbReference type="Pfam" id="PF01755">
    <property type="entry name" value="Glyco_transf_25"/>
    <property type="match status" value="1"/>
</dbReference>
<evidence type="ECO:0000313" key="3">
    <source>
        <dbReference type="Proteomes" id="UP001163056"/>
    </source>
</evidence>
<sequence length="268" mass="31457">MIQSNNKQAKLSKENVTPIFIVSLKKDIERREKITHALSIQNLPWTMVDAIEGKDLQPDYLNSLNYNYNKPSCANEVACSLSHQLIYKTIINSDIEWAIILEDDAILDAQLSYLIHELENGKTSLLKKEHIYLLGGQEGLRTRQSISLSFFNKIKIGDITFRKVTYKPNKLARTCCYLIHRNECEKLVKLFEEAYYVADAWSLFYNQKIVKGYFLTEIIKHPLLTADNSNIEKYRIKPSTTRRKKGYIENRISLWLLQIRRFFRSLKW</sequence>
<name>A0AAJ1N3F0_PROST</name>
<evidence type="ECO:0000313" key="2">
    <source>
        <dbReference type="EMBL" id="MDE8770846.1"/>
    </source>
</evidence>
<dbReference type="RefSeq" id="WP_158660872.1">
    <property type="nucleotide sequence ID" value="NZ_BMYH01000007.1"/>
</dbReference>
<dbReference type="EMBL" id="JAREJI010000011">
    <property type="protein sequence ID" value="MDE8770846.1"/>
    <property type="molecule type" value="Genomic_DNA"/>
</dbReference>
<feature type="domain" description="Glycosyl transferase family 25" evidence="1">
    <location>
        <begin position="17"/>
        <end position="199"/>
    </location>
</feature>
<protein>
    <submittedName>
        <fullName evidence="2">Glycosyltransferase family 25 protein</fullName>
    </submittedName>
</protein>